<dbReference type="EMBL" id="JALJZS010000001">
    <property type="protein sequence ID" value="MCP1999054.1"/>
    <property type="molecule type" value="Genomic_DNA"/>
</dbReference>
<accession>A0ACC6AH76</accession>
<gene>
    <name evidence="1" type="ORF">J2S34_001476</name>
</gene>
<protein>
    <submittedName>
        <fullName evidence="1">Uncharacterized protein</fullName>
    </submittedName>
</protein>
<evidence type="ECO:0000313" key="2">
    <source>
        <dbReference type="Proteomes" id="UP001205486"/>
    </source>
</evidence>
<proteinExistence type="predicted"/>
<reference evidence="1" key="1">
    <citation type="submission" date="2022-03" db="EMBL/GenBank/DDBJ databases">
        <title>Interactions between chemoautotrophic and heterotrophic bacteria.</title>
        <authorList>
            <person name="Santoro A."/>
        </authorList>
    </citation>
    <scope>NUCLEOTIDE SEQUENCE</scope>
    <source>
        <strain evidence="1">Nb-106</strain>
    </source>
</reference>
<evidence type="ECO:0000313" key="1">
    <source>
        <dbReference type="EMBL" id="MCP1999054.1"/>
    </source>
</evidence>
<sequence length="260" mass="27744">MCDYSLHHVSSRPAQVGDKLVTMDFARSNARGFAAVGEIGTRLVVHDDAPQMAVCLLPGTELAFDAVVEHDRAFSPKVFGVRIFGKARVNYTVASFRQVDLDDPYVQHDALEFPDGEIVKINRLIEGQTATVLQLPAALPGNDLDHEHAHAGSIVPLHASRLVLNRALPESGAASILVPNLGVATLWDALRGTAVSLRVSLMQAFQRLTARKPDLHSALPEAGSHSIVPVIASPQTSANPTSDKSVGETEVKSSAELPSA</sequence>
<keyword evidence="2" id="KW-1185">Reference proteome</keyword>
<name>A0ACC6AH76_NITWI</name>
<organism evidence="1 2">
    <name type="scientific">Nitrobacter winogradskyi</name>
    <name type="common">Nitrobacter agilis</name>
    <dbReference type="NCBI Taxonomy" id="913"/>
    <lineage>
        <taxon>Bacteria</taxon>
        <taxon>Pseudomonadati</taxon>
        <taxon>Pseudomonadota</taxon>
        <taxon>Alphaproteobacteria</taxon>
        <taxon>Hyphomicrobiales</taxon>
        <taxon>Nitrobacteraceae</taxon>
        <taxon>Nitrobacter</taxon>
    </lineage>
</organism>
<comment type="caution">
    <text evidence="1">The sequence shown here is derived from an EMBL/GenBank/DDBJ whole genome shotgun (WGS) entry which is preliminary data.</text>
</comment>
<dbReference type="Proteomes" id="UP001205486">
    <property type="component" value="Unassembled WGS sequence"/>
</dbReference>